<evidence type="ECO:0008006" key="4">
    <source>
        <dbReference type="Google" id="ProtNLM"/>
    </source>
</evidence>
<comment type="caution">
    <text evidence="2">The sequence shown here is derived from an EMBL/GenBank/DDBJ whole genome shotgun (WGS) entry which is preliminary data.</text>
</comment>
<evidence type="ECO:0000313" key="3">
    <source>
        <dbReference type="Proteomes" id="UP000028547"/>
    </source>
</evidence>
<dbReference type="SUPFAM" id="SSF48452">
    <property type="entry name" value="TPR-like"/>
    <property type="match status" value="1"/>
</dbReference>
<dbReference type="Proteomes" id="UP000028547">
    <property type="component" value="Unassembled WGS sequence"/>
</dbReference>
<dbReference type="EMBL" id="JPMI01000048">
    <property type="protein sequence ID" value="KFA93518.1"/>
    <property type="molecule type" value="Genomic_DNA"/>
</dbReference>
<reference evidence="2 3" key="1">
    <citation type="submission" date="2014-07" db="EMBL/GenBank/DDBJ databases">
        <title>Draft Genome Sequence of Gephyronic Acid Producer, Cystobacter violaceus Strain Cb vi76.</title>
        <authorList>
            <person name="Stevens D.C."/>
            <person name="Young J."/>
            <person name="Carmichael R."/>
            <person name="Tan J."/>
            <person name="Taylor R.E."/>
        </authorList>
    </citation>
    <scope>NUCLEOTIDE SEQUENCE [LARGE SCALE GENOMIC DNA]</scope>
    <source>
        <strain evidence="2 3">Cb vi76</strain>
    </source>
</reference>
<feature type="chain" id="PRO_5001781945" description="Tetratricopeptide repeat protein" evidence="1">
    <location>
        <begin position="25"/>
        <end position="300"/>
    </location>
</feature>
<gene>
    <name evidence="2" type="ORF">Q664_08635</name>
</gene>
<accession>A0A084SYI3</accession>
<evidence type="ECO:0000256" key="1">
    <source>
        <dbReference type="SAM" id="SignalP"/>
    </source>
</evidence>
<keyword evidence="1" id="KW-0732">Signal</keyword>
<dbReference type="RefSeq" id="WP_043392038.1">
    <property type="nucleotide sequence ID" value="NZ_JPMI01000048.1"/>
</dbReference>
<proteinExistence type="predicted"/>
<protein>
    <recommendedName>
        <fullName evidence="4">Tetratricopeptide repeat protein</fullName>
    </recommendedName>
</protein>
<name>A0A084SYI3_9BACT</name>
<sequence length="300" mass="33877">MRSRTSLPALLAGAFCLSALVLLAAPPRQQPRGPHQEPLLPRQELLRLVGRGYLELVADYFWLQTIQSTGRAFLAEEYGDVYPYADLTTDLDPKFGLVYVFAGSVLPTNTGREIWANTDESTRLLRKGLKQFPNDLKMHVLLAYNLSAFHKQYQEAAQVLERASKLPGAPSYLPALATRLYAQSGSVDSGLALARTLANSAEDEETREIFKQRVRDLELEGELRRVEASIGRFRQEFGVAPPDVDTLLWLGFLDRPPYDPKNGGFFIGSDERAYSHTQQRRLEIFTPNNRGYQWAMPMEQ</sequence>
<evidence type="ECO:0000313" key="2">
    <source>
        <dbReference type="EMBL" id="KFA93518.1"/>
    </source>
</evidence>
<dbReference type="InterPro" id="IPR011990">
    <property type="entry name" value="TPR-like_helical_dom_sf"/>
</dbReference>
<dbReference type="AlphaFoldDB" id="A0A084SYI3"/>
<feature type="signal peptide" evidence="1">
    <location>
        <begin position="1"/>
        <end position="24"/>
    </location>
</feature>
<organism evidence="2 3">
    <name type="scientific">Archangium violaceum Cb vi76</name>
    <dbReference type="NCBI Taxonomy" id="1406225"/>
    <lineage>
        <taxon>Bacteria</taxon>
        <taxon>Pseudomonadati</taxon>
        <taxon>Myxococcota</taxon>
        <taxon>Myxococcia</taxon>
        <taxon>Myxococcales</taxon>
        <taxon>Cystobacterineae</taxon>
        <taxon>Archangiaceae</taxon>
        <taxon>Archangium</taxon>
    </lineage>
</organism>